<proteinExistence type="predicted"/>
<dbReference type="PANTHER" id="PTHR10000">
    <property type="entry name" value="PHOSPHOSERINE PHOSPHATASE"/>
    <property type="match status" value="1"/>
</dbReference>
<evidence type="ECO:0000256" key="1">
    <source>
        <dbReference type="ARBA" id="ARBA00001946"/>
    </source>
</evidence>
<comment type="cofactor">
    <cofactor evidence="1">
        <name>Mg(2+)</name>
        <dbReference type="ChEBI" id="CHEBI:18420"/>
    </cofactor>
</comment>
<name>A0A507SQ59_9BACT</name>
<reference evidence="2 3" key="1">
    <citation type="submission" date="2019-03" db="EMBL/GenBank/DDBJ databases">
        <title>Characterization of a novel Mycoplasma cynos real-time PCR assay.</title>
        <authorList>
            <person name="Tallmadge R.L."/>
            <person name="Mitchell P.K."/>
            <person name="Goodman L."/>
        </authorList>
    </citation>
    <scope>NUCLEOTIDE SEQUENCE [LARGE SCALE GENOMIC DNA]</scope>
    <source>
        <strain evidence="2 3">1642</strain>
    </source>
</reference>
<dbReference type="PANTHER" id="PTHR10000:SF8">
    <property type="entry name" value="HAD SUPERFAMILY HYDROLASE-LIKE, TYPE 3"/>
    <property type="match status" value="1"/>
</dbReference>
<dbReference type="NCBIfam" id="TIGR01484">
    <property type="entry name" value="HAD-SF-IIB"/>
    <property type="match status" value="1"/>
</dbReference>
<dbReference type="EMBL" id="SMDN01000007">
    <property type="protein sequence ID" value="TQC51468.1"/>
    <property type="molecule type" value="Genomic_DNA"/>
</dbReference>
<dbReference type="InterPro" id="IPR006379">
    <property type="entry name" value="HAD-SF_hydro_IIB"/>
</dbReference>
<accession>A0A507SQ59</accession>
<comment type="caution">
    <text evidence="2">The sequence shown here is derived from an EMBL/GenBank/DDBJ whole genome shotgun (WGS) entry which is preliminary data.</text>
</comment>
<dbReference type="OrthoDB" id="399923at2"/>
<dbReference type="GO" id="GO:0005829">
    <property type="term" value="C:cytosol"/>
    <property type="evidence" value="ECO:0007669"/>
    <property type="project" value="TreeGrafter"/>
</dbReference>
<keyword evidence="3" id="KW-1185">Reference proteome</keyword>
<dbReference type="InterPro" id="IPR023214">
    <property type="entry name" value="HAD_sf"/>
</dbReference>
<dbReference type="Pfam" id="PF08282">
    <property type="entry name" value="Hydrolase_3"/>
    <property type="match status" value="1"/>
</dbReference>
<dbReference type="GO" id="GO:0000287">
    <property type="term" value="F:magnesium ion binding"/>
    <property type="evidence" value="ECO:0007669"/>
    <property type="project" value="TreeGrafter"/>
</dbReference>
<sequence>MKINMNSTKIYFIDLDGTFVDKPYGPDTYTPQNLNALKKICKNKHIVFSTGRINSDFVLDLTNKVNAQYAICLNGALIVDKNNEIVLHRHLDFDSAQEVLKIFKSKNMFIYPNGIKEMYQNGNLDSVYMKEWAKTNPKHPYSKLDQIKEFSKLFVFGLSAEETKELYESIKDKFPLLSFYLVSNGTTIEVGPKGVNKGFSEAKVCKLLGIDPKDACHIGDSGNDVSSVDFLGKFICMDNSLDFVKQKAHHIGPNFANSGVAKLICHLEDIDFDEL</sequence>
<dbReference type="SUPFAM" id="SSF56784">
    <property type="entry name" value="HAD-like"/>
    <property type="match status" value="1"/>
</dbReference>
<gene>
    <name evidence="2" type="ORF">E1I18_02160</name>
</gene>
<protein>
    <submittedName>
        <fullName evidence="2">HAD-IIB family hydrolase</fullName>
    </submittedName>
</protein>
<dbReference type="InterPro" id="IPR036412">
    <property type="entry name" value="HAD-like_sf"/>
</dbReference>
<dbReference type="Gene3D" id="3.30.1240.10">
    <property type="match status" value="1"/>
</dbReference>
<dbReference type="AlphaFoldDB" id="A0A507SQ59"/>
<evidence type="ECO:0000313" key="2">
    <source>
        <dbReference type="EMBL" id="TQC51468.1"/>
    </source>
</evidence>
<dbReference type="GO" id="GO:0016791">
    <property type="term" value="F:phosphatase activity"/>
    <property type="evidence" value="ECO:0007669"/>
    <property type="project" value="TreeGrafter"/>
</dbReference>
<organism evidence="2 3">
    <name type="scientific">Mycoplasmopsis mucosicanis</name>
    <dbReference type="NCBI Taxonomy" id="458208"/>
    <lineage>
        <taxon>Bacteria</taxon>
        <taxon>Bacillati</taxon>
        <taxon>Mycoplasmatota</taxon>
        <taxon>Mycoplasmoidales</taxon>
        <taxon>Metamycoplasmataceae</taxon>
        <taxon>Mycoplasmopsis</taxon>
    </lineage>
</organism>
<keyword evidence="2" id="KW-0378">Hydrolase</keyword>
<evidence type="ECO:0000313" key="3">
    <source>
        <dbReference type="Proteomes" id="UP000320801"/>
    </source>
</evidence>
<dbReference type="Proteomes" id="UP000320801">
    <property type="component" value="Unassembled WGS sequence"/>
</dbReference>
<dbReference type="Gene3D" id="3.40.50.1000">
    <property type="entry name" value="HAD superfamily/HAD-like"/>
    <property type="match status" value="1"/>
</dbReference>